<keyword evidence="1" id="KW-0472">Membrane</keyword>
<keyword evidence="1" id="KW-1133">Transmembrane helix</keyword>
<dbReference type="AlphaFoldDB" id="J9G474"/>
<dbReference type="EMBL" id="AMCI01006432">
    <property type="protein sequence ID" value="EJW94344.1"/>
    <property type="molecule type" value="Genomic_DNA"/>
</dbReference>
<feature type="transmembrane region" description="Helical" evidence="1">
    <location>
        <begin position="6"/>
        <end position="24"/>
    </location>
</feature>
<comment type="caution">
    <text evidence="2">The sequence shown here is derived from an EMBL/GenBank/DDBJ whole genome shotgun (WGS) entry which is preliminary data.</text>
</comment>
<evidence type="ECO:0000256" key="1">
    <source>
        <dbReference type="SAM" id="Phobius"/>
    </source>
</evidence>
<accession>J9G474</accession>
<proteinExistence type="predicted"/>
<protein>
    <submittedName>
        <fullName evidence="2">Uncharacterized protein</fullName>
    </submittedName>
</protein>
<feature type="non-terminal residue" evidence="2">
    <location>
        <position position="28"/>
    </location>
</feature>
<gene>
    <name evidence="2" type="ORF">EVA_17549</name>
</gene>
<evidence type="ECO:0000313" key="2">
    <source>
        <dbReference type="EMBL" id="EJW94344.1"/>
    </source>
</evidence>
<organism evidence="2">
    <name type="scientific">gut metagenome</name>
    <dbReference type="NCBI Taxonomy" id="749906"/>
    <lineage>
        <taxon>unclassified sequences</taxon>
        <taxon>metagenomes</taxon>
        <taxon>organismal metagenomes</taxon>
    </lineage>
</organism>
<name>J9G474_9ZZZZ</name>
<reference evidence="2" key="1">
    <citation type="journal article" date="2012" name="PLoS ONE">
        <title>Gene sets for utilization of primary and secondary nutrition supplies in the distal gut of endangered iberian lynx.</title>
        <authorList>
            <person name="Alcaide M."/>
            <person name="Messina E."/>
            <person name="Richter M."/>
            <person name="Bargiela R."/>
            <person name="Peplies J."/>
            <person name="Huws S.A."/>
            <person name="Newbold C.J."/>
            <person name="Golyshin P.N."/>
            <person name="Simon M.A."/>
            <person name="Lopez G."/>
            <person name="Yakimov M.M."/>
            <person name="Ferrer M."/>
        </authorList>
    </citation>
    <scope>NUCLEOTIDE SEQUENCE</scope>
</reference>
<keyword evidence="1" id="KW-0812">Transmembrane</keyword>
<sequence>MERSSIHVAVRIAITLLLSGIPSLERGL</sequence>